<reference evidence="9" key="1">
    <citation type="submission" date="2020-10" db="EMBL/GenBank/DDBJ databases">
        <authorList>
            <person name="Gilroy R."/>
        </authorList>
    </citation>
    <scope>NUCLEOTIDE SEQUENCE</scope>
    <source>
        <strain evidence="9">2478</strain>
    </source>
</reference>
<comment type="similarity">
    <text evidence="2">Belongs to the SusD family.</text>
</comment>
<feature type="domain" description="SusD-like N-terminal" evidence="8">
    <location>
        <begin position="40"/>
        <end position="193"/>
    </location>
</feature>
<dbReference type="Pfam" id="PF07980">
    <property type="entry name" value="SusD_RagB"/>
    <property type="match status" value="1"/>
</dbReference>
<dbReference type="AlphaFoldDB" id="A0A9D9ISZ0"/>
<reference evidence="9" key="2">
    <citation type="journal article" date="2021" name="PeerJ">
        <title>Extensive microbial diversity within the chicken gut microbiome revealed by metagenomics and culture.</title>
        <authorList>
            <person name="Gilroy R."/>
            <person name="Ravi A."/>
            <person name="Getino M."/>
            <person name="Pursley I."/>
            <person name="Horton D.L."/>
            <person name="Alikhan N.F."/>
            <person name="Baker D."/>
            <person name="Gharbi K."/>
            <person name="Hall N."/>
            <person name="Watson M."/>
            <person name="Adriaenssens E.M."/>
            <person name="Foster-Nyarko E."/>
            <person name="Jarju S."/>
            <person name="Secka A."/>
            <person name="Antonio M."/>
            <person name="Oren A."/>
            <person name="Chaudhuri R.R."/>
            <person name="La Ragione R."/>
            <person name="Hildebrand F."/>
            <person name="Pallen M.J."/>
        </authorList>
    </citation>
    <scope>NUCLEOTIDE SEQUENCE</scope>
    <source>
        <strain evidence="9">2478</strain>
    </source>
</reference>
<feature type="signal peptide" evidence="6">
    <location>
        <begin position="1"/>
        <end position="22"/>
    </location>
</feature>
<dbReference type="EMBL" id="JADILZ010000018">
    <property type="protein sequence ID" value="MBO8477610.1"/>
    <property type="molecule type" value="Genomic_DNA"/>
</dbReference>
<dbReference type="InterPro" id="IPR033985">
    <property type="entry name" value="SusD-like_N"/>
</dbReference>
<evidence type="ECO:0000313" key="9">
    <source>
        <dbReference type="EMBL" id="MBO8477610.1"/>
    </source>
</evidence>
<keyword evidence="5" id="KW-0998">Cell outer membrane</keyword>
<dbReference type="GO" id="GO:0009279">
    <property type="term" value="C:cell outer membrane"/>
    <property type="evidence" value="ECO:0007669"/>
    <property type="project" value="UniProtKB-SubCell"/>
</dbReference>
<evidence type="ECO:0000256" key="3">
    <source>
        <dbReference type="ARBA" id="ARBA00022729"/>
    </source>
</evidence>
<evidence type="ECO:0000256" key="5">
    <source>
        <dbReference type="ARBA" id="ARBA00023237"/>
    </source>
</evidence>
<keyword evidence="3 6" id="KW-0732">Signal</keyword>
<dbReference type="Pfam" id="PF14322">
    <property type="entry name" value="SusD-like_3"/>
    <property type="match status" value="1"/>
</dbReference>
<proteinExistence type="inferred from homology"/>
<comment type="caution">
    <text evidence="9">The sequence shown here is derived from an EMBL/GenBank/DDBJ whole genome shotgun (WGS) entry which is preliminary data.</text>
</comment>
<gene>
    <name evidence="9" type="ORF">IAB80_01750</name>
</gene>
<feature type="chain" id="PRO_5038833897" evidence="6">
    <location>
        <begin position="23"/>
        <end position="620"/>
    </location>
</feature>
<evidence type="ECO:0000256" key="2">
    <source>
        <dbReference type="ARBA" id="ARBA00006275"/>
    </source>
</evidence>
<feature type="domain" description="RagB/SusD" evidence="7">
    <location>
        <begin position="308"/>
        <end position="620"/>
    </location>
</feature>
<evidence type="ECO:0000313" key="10">
    <source>
        <dbReference type="Proteomes" id="UP000823771"/>
    </source>
</evidence>
<dbReference type="SUPFAM" id="SSF48452">
    <property type="entry name" value="TPR-like"/>
    <property type="match status" value="1"/>
</dbReference>
<name>A0A9D9ISZ0_9BACT</name>
<evidence type="ECO:0000259" key="7">
    <source>
        <dbReference type="Pfam" id="PF07980"/>
    </source>
</evidence>
<dbReference type="Gene3D" id="1.25.40.390">
    <property type="match status" value="1"/>
</dbReference>
<organism evidence="9 10">
    <name type="scientific">Candidatus Cryptobacteroides excrementipullorum</name>
    <dbReference type="NCBI Taxonomy" id="2840761"/>
    <lineage>
        <taxon>Bacteria</taxon>
        <taxon>Pseudomonadati</taxon>
        <taxon>Bacteroidota</taxon>
        <taxon>Bacteroidia</taxon>
        <taxon>Bacteroidales</taxon>
        <taxon>Candidatus Cryptobacteroides</taxon>
    </lineage>
</organism>
<sequence>MKKIYIFLAGLALAASVSGCFSLDKEPEGVISTSTVFRTVGEMQKYLNNFYQDAFRGHPSTVNGTGIAFGDIMSDNMVYASVNTRLNGDMTLSSAGTLSAYNWIRAANFMINSLGNYTGSTDDAEYRQCVGEVYYFRAWYYFLLLKDYGGVTWVDQVLNPNIEELKLPRDSRTFITDKILADLDLAIENLQVQENNRSMRVHKDVARIFKSEVALFEATWEKYHKAKGDEFFDPEITDQKIDDYLQQAVDAVAPIIEGDEAGRWQIYSTGDPLNDYREMFVTLDLTSNPEVLWWKKYNIADNIGHSVTRFQNLGGGEKGITASLVDDYLTIDGRPFTGEERLAAKRVYGNELLPTVRDPRLSQTVCIPGQQLRPDTDENGTPDFVFTLPLLQGDPSGAYHRNATGYALLKHVEINPTDFSTIEGEYKSQTPAIQFRYADALLNFAEALAELDGAANEARIKAALKPLRDRVGMPEVDFDREFLADEDYPMYNVGGGNDKYIQVVRRERRVELACEGRRMYDIFRWAAADVLIKDYVPYGAMFTGSNLEGNEFYGDALVYDQPQDNNLFLTPADSRGDRYILPFGNLPNGYQFHVDRDYLLPIRQGMLTLTDNLWVQNPGW</sequence>
<evidence type="ECO:0000259" key="8">
    <source>
        <dbReference type="Pfam" id="PF14322"/>
    </source>
</evidence>
<protein>
    <submittedName>
        <fullName evidence="9">RagB/SusD family nutrient uptake outer membrane protein</fullName>
    </submittedName>
</protein>
<accession>A0A9D9ISZ0</accession>
<dbReference type="InterPro" id="IPR012944">
    <property type="entry name" value="SusD_RagB_dom"/>
</dbReference>
<dbReference type="InterPro" id="IPR011990">
    <property type="entry name" value="TPR-like_helical_dom_sf"/>
</dbReference>
<keyword evidence="4" id="KW-0472">Membrane</keyword>
<dbReference type="PROSITE" id="PS51257">
    <property type="entry name" value="PROKAR_LIPOPROTEIN"/>
    <property type="match status" value="1"/>
</dbReference>
<dbReference type="Proteomes" id="UP000823771">
    <property type="component" value="Unassembled WGS sequence"/>
</dbReference>
<evidence type="ECO:0000256" key="4">
    <source>
        <dbReference type="ARBA" id="ARBA00023136"/>
    </source>
</evidence>
<comment type="subcellular location">
    <subcellularLocation>
        <location evidence="1">Cell outer membrane</location>
    </subcellularLocation>
</comment>
<evidence type="ECO:0000256" key="6">
    <source>
        <dbReference type="SAM" id="SignalP"/>
    </source>
</evidence>
<evidence type="ECO:0000256" key="1">
    <source>
        <dbReference type="ARBA" id="ARBA00004442"/>
    </source>
</evidence>